<keyword evidence="4" id="KW-1185">Reference proteome</keyword>
<accession>A5DH84</accession>
<name>A5DH84_PICGU</name>
<dbReference type="KEGG" id="pgu:PGUG_02635"/>
<dbReference type="RefSeq" id="XP_001484906.2">
    <property type="nucleotide sequence ID" value="XM_001484856.1"/>
</dbReference>
<evidence type="ECO:0008006" key="5">
    <source>
        <dbReference type="Google" id="ProtNLM"/>
    </source>
</evidence>
<dbReference type="EMBL" id="CH408157">
    <property type="protein sequence ID" value="EDK38537.2"/>
    <property type="molecule type" value="Genomic_DNA"/>
</dbReference>
<organism evidence="3 4">
    <name type="scientific">Meyerozyma guilliermondii (strain ATCC 6260 / CBS 566 / DSM 6381 / JCM 1539 / NBRC 10279 / NRRL Y-324)</name>
    <name type="common">Yeast</name>
    <name type="synonym">Candida guilliermondii</name>
    <dbReference type="NCBI Taxonomy" id="294746"/>
    <lineage>
        <taxon>Eukaryota</taxon>
        <taxon>Fungi</taxon>
        <taxon>Dikarya</taxon>
        <taxon>Ascomycota</taxon>
        <taxon>Saccharomycotina</taxon>
        <taxon>Pichiomycetes</taxon>
        <taxon>Debaryomycetaceae</taxon>
        <taxon>Meyerozyma</taxon>
    </lineage>
</organism>
<dbReference type="VEuPathDB" id="FungiDB:PGUG_02635"/>
<dbReference type="Proteomes" id="UP000001997">
    <property type="component" value="Unassembled WGS sequence"/>
</dbReference>
<evidence type="ECO:0000313" key="3">
    <source>
        <dbReference type="EMBL" id="EDK38537.2"/>
    </source>
</evidence>
<evidence type="ECO:0000256" key="2">
    <source>
        <dbReference type="SAM" id="SignalP"/>
    </source>
</evidence>
<feature type="region of interest" description="Disordered" evidence="1">
    <location>
        <begin position="241"/>
        <end position="278"/>
    </location>
</feature>
<gene>
    <name evidence="3" type="ORF">PGUG_02635</name>
</gene>
<dbReference type="AlphaFoldDB" id="A5DH84"/>
<feature type="signal peptide" evidence="2">
    <location>
        <begin position="1"/>
        <end position="19"/>
    </location>
</feature>
<feature type="compositionally biased region" description="Basic and acidic residues" evidence="1">
    <location>
        <begin position="241"/>
        <end position="275"/>
    </location>
</feature>
<feature type="chain" id="PRO_5002679968" description="Maintenance of telomere capping protein 2" evidence="2">
    <location>
        <begin position="20"/>
        <end position="390"/>
    </location>
</feature>
<evidence type="ECO:0000313" key="4">
    <source>
        <dbReference type="Proteomes" id="UP000001997"/>
    </source>
</evidence>
<dbReference type="OMA" id="GYWLVDW"/>
<dbReference type="OrthoDB" id="5582146at2759"/>
<protein>
    <recommendedName>
        <fullName evidence="5">Maintenance of telomere capping protein 2</fullName>
    </recommendedName>
</protein>
<proteinExistence type="predicted"/>
<keyword evidence="2" id="KW-0732">Signal</keyword>
<dbReference type="GeneID" id="5126609"/>
<dbReference type="HOGENOM" id="CLU_065604_0_0_1"/>
<dbReference type="STRING" id="294746.A5DH84"/>
<evidence type="ECO:0000256" key="1">
    <source>
        <dbReference type="SAM" id="MobiDB-lite"/>
    </source>
</evidence>
<dbReference type="InParanoid" id="A5DH84"/>
<dbReference type="eggNOG" id="ENOG502QQMN">
    <property type="taxonomic scope" value="Eukaryota"/>
</dbReference>
<sequence length="390" mass="44655">MNNLFTAFSVAVISQLRFALFTDSVESAVESLTAQIINFYKLSHVVVDMKEEPKEEKLVEMITQRPQNGGEHPELVNIVVFKNLETTSASYQRKIIHFINALDSYNTNSSRLSPQPIQFAQSKASRPQIFMIIPVIKRREDGTPPQLVPHLRHKFAFSQFYNASDSDSLAVAVVPDLLALRLLVDQVFVSAEIRGYIYSLLVHIRTHRLCSLNSMGARPPTGTLDWVRTVAAAMVVWNEHEREKKNSESGEQTEKKENDEEDKKTENEDREKEELNGFVEQVSDTISSSERGGEENDLFLTPTFVQVAIRKVTYFQVDWESDTIFSRHWNGPEKHRQQEISMLTGDWYGSEWVYAKRYIDEHRSQPSDHTPTGITNDIVEDAIARVRPPI</sequence>
<reference evidence="3 4" key="1">
    <citation type="journal article" date="2009" name="Nature">
        <title>Evolution of pathogenicity and sexual reproduction in eight Candida genomes.</title>
        <authorList>
            <person name="Butler G."/>
            <person name="Rasmussen M.D."/>
            <person name="Lin M.F."/>
            <person name="Santos M.A."/>
            <person name="Sakthikumar S."/>
            <person name="Munro C.A."/>
            <person name="Rheinbay E."/>
            <person name="Grabherr M."/>
            <person name="Forche A."/>
            <person name="Reedy J.L."/>
            <person name="Agrafioti I."/>
            <person name="Arnaud M.B."/>
            <person name="Bates S."/>
            <person name="Brown A.J."/>
            <person name="Brunke S."/>
            <person name="Costanzo M.C."/>
            <person name="Fitzpatrick D.A."/>
            <person name="de Groot P.W."/>
            <person name="Harris D."/>
            <person name="Hoyer L.L."/>
            <person name="Hube B."/>
            <person name="Klis F.M."/>
            <person name="Kodira C."/>
            <person name="Lennard N."/>
            <person name="Logue M.E."/>
            <person name="Martin R."/>
            <person name="Neiman A.M."/>
            <person name="Nikolaou E."/>
            <person name="Quail M.A."/>
            <person name="Quinn J."/>
            <person name="Santos M.C."/>
            <person name="Schmitzberger F.F."/>
            <person name="Sherlock G."/>
            <person name="Shah P."/>
            <person name="Silverstein K.A."/>
            <person name="Skrzypek M.S."/>
            <person name="Soll D."/>
            <person name="Staggs R."/>
            <person name="Stansfield I."/>
            <person name="Stumpf M.P."/>
            <person name="Sudbery P.E."/>
            <person name="Srikantha T."/>
            <person name="Zeng Q."/>
            <person name="Berman J."/>
            <person name="Berriman M."/>
            <person name="Heitman J."/>
            <person name="Gow N.A."/>
            <person name="Lorenz M.C."/>
            <person name="Birren B.W."/>
            <person name="Kellis M."/>
            <person name="Cuomo C.A."/>
        </authorList>
    </citation>
    <scope>NUCLEOTIDE SEQUENCE [LARGE SCALE GENOMIC DNA]</scope>
    <source>
        <strain evidence="4">ATCC 6260 / CBS 566 / DSM 6381 / JCM 1539 / NBRC 10279 / NRRL Y-324</strain>
    </source>
</reference>